<name>A0ABW5LHR0_9FLAO</name>
<keyword evidence="1" id="KW-1133">Transmembrane helix</keyword>
<keyword evidence="1" id="KW-0472">Membrane</keyword>
<dbReference type="EMBL" id="JBHULE010000019">
    <property type="protein sequence ID" value="MFD2564320.1"/>
    <property type="molecule type" value="Genomic_DNA"/>
</dbReference>
<reference evidence="3" key="1">
    <citation type="journal article" date="2019" name="Int. J. Syst. Evol. Microbiol.">
        <title>The Global Catalogue of Microorganisms (GCM) 10K type strain sequencing project: providing services to taxonomists for standard genome sequencing and annotation.</title>
        <authorList>
            <consortium name="The Broad Institute Genomics Platform"/>
            <consortium name="The Broad Institute Genome Sequencing Center for Infectious Disease"/>
            <person name="Wu L."/>
            <person name="Ma J."/>
        </authorList>
    </citation>
    <scope>NUCLEOTIDE SEQUENCE [LARGE SCALE GENOMIC DNA]</scope>
    <source>
        <strain evidence="3">KCTC 52274</strain>
    </source>
</reference>
<dbReference type="Proteomes" id="UP001597319">
    <property type="component" value="Unassembled WGS sequence"/>
</dbReference>
<proteinExistence type="predicted"/>
<comment type="caution">
    <text evidence="2">The sequence shown here is derived from an EMBL/GenBank/DDBJ whole genome shotgun (WGS) entry which is preliminary data.</text>
</comment>
<feature type="transmembrane region" description="Helical" evidence="1">
    <location>
        <begin position="61"/>
        <end position="81"/>
    </location>
</feature>
<evidence type="ECO:0000313" key="2">
    <source>
        <dbReference type="EMBL" id="MFD2564320.1"/>
    </source>
</evidence>
<accession>A0ABW5LHR0</accession>
<gene>
    <name evidence="2" type="ORF">ACFSR1_16690</name>
</gene>
<dbReference type="RefSeq" id="WP_378294157.1">
    <property type="nucleotide sequence ID" value="NZ_JBHULE010000019.1"/>
</dbReference>
<evidence type="ECO:0000313" key="3">
    <source>
        <dbReference type="Proteomes" id="UP001597319"/>
    </source>
</evidence>
<organism evidence="2 3">
    <name type="scientific">Aquimarina rubra</name>
    <dbReference type="NCBI Taxonomy" id="1920033"/>
    <lineage>
        <taxon>Bacteria</taxon>
        <taxon>Pseudomonadati</taxon>
        <taxon>Bacteroidota</taxon>
        <taxon>Flavobacteriia</taxon>
        <taxon>Flavobacteriales</taxon>
        <taxon>Flavobacteriaceae</taxon>
        <taxon>Aquimarina</taxon>
    </lineage>
</organism>
<keyword evidence="3" id="KW-1185">Reference proteome</keyword>
<evidence type="ECO:0000256" key="1">
    <source>
        <dbReference type="SAM" id="Phobius"/>
    </source>
</evidence>
<feature type="transmembrane region" description="Helical" evidence="1">
    <location>
        <begin position="29"/>
        <end position="49"/>
    </location>
</feature>
<sequence length="108" mass="12397">MEDNEIKKKIAFKKDLIEKLTKKIAKSKVSSIIIHIVLFVIIVFFIKFFSSKINSESFFDFLSIGYVQNGIIILLAAILIFSAKNHSQKDKDYLKKLQKEISALEGEN</sequence>
<keyword evidence="1" id="KW-0812">Transmembrane</keyword>
<protein>
    <submittedName>
        <fullName evidence="2">Uncharacterized protein</fullName>
    </submittedName>
</protein>